<keyword evidence="3" id="KW-1185">Reference proteome</keyword>
<dbReference type="RefSeq" id="XP_062772342.1">
    <property type="nucleotide sequence ID" value="XM_062916291.1"/>
</dbReference>
<name>A0AAX4HW77_9PEZI</name>
<protein>
    <submittedName>
        <fullName evidence="2">Uncharacterized protein</fullName>
    </submittedName>
</protein>
<accession>A0AAX4HW77</accession>
<feature type="signal peptide" evidence="1">
    <location>
        <begin position="1"/>
        <end position="19"/>
    </location>
</feature>
<dbReference type="EMBL" id="CP137305">
    <property type="protein sequence ID" value="WQF75118.1"/>
    <property type="molecule type" value="Genomic_DNA"/>
</dbReference>
<reference evidence="3" key="1">
    <citation type="journal article" date="2023" name="bioRxiv">
        <title>Complete genome of the Medicago anthracnose fungus, Colletotrichum destructivum, reveals a mini-chromosome-like region within a core chromosome.</title>
        <authorList>
            <person name="Lapalu N."/>
            <person name="Simon A."/>
            <person name="Lu A."/>
            <person name="Plaumann P.-L."/>
            <person name="Amselem J."/>
            <person name="Pigne S."/>
            <person name="Auger A."/>
            <person name="Koch C."/>
            <person name="Dallery J.-F."/>
            <person name="O'Connell R.J."/>
        </authorList>
    </citation>
    <scope>NUCLEOTIDE SEQUENCE [LARGE SCALE GENOMIC DNA]</scope>
    <source>
        <strain evidence="3">CBS 520.97</strain>
    </source>
</reference>
<feature type="chain" id="PRO_5043623751" evidence="1">
    <location>
        <begin position="20"/>
        <end position="90"/>
    </location>
</feature>
<organism evidence="2 3">
    <name type="scientific">Colletotrichum destructivum</name>
    <dbReference type="NCBI Taxonomy" id="34406"/>
    <lineage>
        <taxon>Eukaryota</taxon>
        <taxon>Fungi</taxon>
        <taxon>Dikarya</taxon>
        <taxon>Ascomycota</taxon>
        <taxon>Pezizomycotina</taxon>
        <taxon>Sordariomycetes</taxon>
        <taxon>Hypocreomycetidae</taxon>
        <taxon>Glomerellales</taxon>
        <taxon>Glomerellaceae</taxon>
        <taxon>Colletotrichum</taxon>
        <taxon>Colletotrichum destructivum species complex</taxon>
    </lineage>
</organism>
<keyword evidence="1" id="KW-0732">Signal</keyword>
<dbReference type="GeneID" id="87936635"/>
<evidence type="ECO:0000313" key="2">
    <source>
        <dbReference type="EMBL" id="WQF75118.1"/>
    </source>
</evidence>
<proteinExistence type="predicted"/>
<evidence type="ECO:0000313" key="3">
    <source>
        <dbReference type="Proteomes" id="UP001322277"/>
    </source>
</evidence>
<gene>
    <name evidence="2" type="ORF">CDEST_00132</name>
</gene>
<dbReference type="AlphaFoldDB" id="A0AAX4HW77"/>
<evidence type="ECO:0000256" key="1">
    <source>
        <dbReference type="SAM" id="SignalP"/>
    </source>
</evidence>
<dbReference type="Proteomes" id="UP001322277">
    <property type="component" value="Chromosome 1"/>
</dbReference>
<sequence>MRHLPVCLFLVMGLTAVNGQYFCNGGTFADPNIRCAQGQHVYCCDTTLVTAEDPSRKQGFPTYSDCGTKGATCTVKDNSGLGLLGFAACC</sequence>
<dbReference type="KEGG" id="cdet:87936635"/>